<dbReference type="EMBL" id="CP098242">
    <property type="protein sequence ID" value="WAW09404.1"/>
    <property type="molecule type" value="Genomic_DNA"/>
</dbReference>
<dbReference type="KEGG" id="ovb:NB640_09105"/>
<evidence type="ECO:0000313" key="2">
    <source>
        <dbReference type="EMBL" id="WAW09404.1"/>
    </source>
</evidence>
<gene>
    <name evidence="2" type="ORF">NB640_09105</name>
</gene>
<dbReference type="Gene3D" id="3.40.50.880">
    <property type="match status" value="1"/>
</dbReference>
<reference evidence="2" key="1">
    <citation type="journal article" date="2022" name="Front. Microbiol.">
        <title>New perspectives on an old grouping: The genomic and phenotypic variability of Oxalobacter formigenes and the implications for calcium oxalate stone prevention.</title>
        <authorList>
            <person name="Chmiel J.A."/>
            <person name="Carr C."/>
            <person name="Stuivenberg G.A."/>
            <person name="Venema R."/>
            <person name="Chanyi R.M."/>
            <person name="Al K.F."/>
            <person name="Giguere D."/>
            <person name="Say H."/>
            <person name="Akouris P.P."/>
            <person name="Dominguez Romero S.A."/>
            <person name="Kwong A."/>
            <person name="Tai V."/>
            <person name="Koval S.F."/>
            <person name="Razvi H."/>
            <person name="Bjazevic J."/>
            <person name="Burton J.P."/>
        </authorList>
    </citation>
    <scope>NUCLEOTIDE SEQUENCE</scope>
    <source>
        <strain evidence="2">WoOx3</strain>
    </source>
</reference>
<feature type="domain" description="DJ-1/PfpI" evidence="1">
    <location>
        <begin position="92"/>
        <end position="163"/>
    </location>
</feature>
<evidence type="ECO:0000313" key="3">
    <source>
        <dbReference type="Proteomes" id="UP001156215"/>
    </source>
</evidence>
<name>A0A9E9P215_9BURK</name>
<dbReference type="RefSeq" id="WP_269308401.1">
    <property type="nucleotide sequence ID" value="NZ_CP098242.1"/>
</dbReference>
<dbReference type="Pfam" id="PF01965">
    <property type="entry name" value="DJ-1_PfpI"/>
    <property type="match status" value="1"/>
</dbReference>
<sequence>MMYMKSACCVIPAHNRQAIHGLTDLFGVANRIAAENADTRLPVLRVRHWKLSETDEKVLCCFDSHPGYPEKPVVIVAPPCLGERPEDAVIRPMLNWLRARHARAAILASVCAGAFVLAHSGALDGRTVTTHWCLAEELAGRFPAVRIDADRLVIDDGDIVTAGADGMD</sequence>
<dbReference type="PANTHER" id="PTHR43130">
    <property type="entry name" value="ARAC-FAMILY TRANSCRIPTIONAL REGULATOR"/>
    <property type="match status" value="1"/>
</dbReference>
<protein>
    <submittedName>
        <fullName evidence="2">DJ-1/PfpI family protein</fullName>
    </submittedName>
</protein>
<accession>A0A9E9P215</accession>
<dbReference type="InterPro" id="IPR002818">
    <property type="entry name" value="DJ-1/PfpI"/>
</dbReference>
<dbReference type="GO" id="GO:0006355">
    <property type="term" value="P:regulation of DNA-templated transcription"/>
    <property type="evidence" value="ECO:0007669"/>
    <property type="project" value="TreeGrafter"/>
</dbReference>
<keyword evidence="3" id="KW-1185">Reference proteome</keyword>
<dbReference type="SUPFAM" id="SSF52317">
    <property type="entry name" value="Class I glutamine amidotransferase-like"/>
    <property type="match status" value="1"/>
</dbReference>
<proteinExistence type="predicted"/>
<evidence type="ECO:0000259" key="1">
    <source>
        <dbReference type="Pfam" id="PF01965"/>
    </source>
</evidence>
<dbReference type="PANTHER" id="PTHR43130:SF3">
    <property type="entry name" value="HTH-TYPE TRANSCRIPTIONAL REGULATOR RV1931C"/>
    <property type="match status" value="1"/>
</dbReference>
<dbReference type="Proteomes" id="UP001156215">
    <property type="component" value="Chromosome"/>
</dbReference>
<dbReference type="InterPro" id="IPR052158">
    <property type="entry name" value="INH-QAR"/>
</dbReference>
<dbReference type="AlphaFoldDB" id="A0A9E9P215"/>
<organism evidence="2 3">
    <name type="scientific">Oxalobacter vibrioformis</name>
    <dbReference type="NCBI Taxonomy" id="933080"/>
    <lineage>
        <taxon>Bacteria</taxon>
        <taxon>Pseudomonadati</taxon>
        <taxon>Pseudomonadota</taxon>
        <taxon>Betaproteobacteria</taxon>
        <taxon>Burkholderiales</taxon>
        <taxon>Oxalobacteraceae</taxon>
        <taxon>Oxalobacter</taxon>
    </lineage>
</organism>
<dbReference type="InterPro" id="IPR029062">
    <property type="entry name" value="Class_I_gatase-like"/>
</dbReference>